<dbReference type="SMART" id="SM01086">
    <property type="entry name" value="ClpB_D2-small"/>
    <property type="match status" value="1"/>
</dbReference>
<dbReference type="Pfam" id="PF07724">
    <property type="entry name" value="AAA_2"/>
    <property type="match status" value="1"/>
</dbReference>
<gene>
    <name evidence="7" type="ORF">WJX84_003020</name>
</gene>
<dbReference type="Gene3D" id="3.40.50.300">
    <property type="entry name" value="P-loop containing nucleotide triphosphate hydrolases"/>
    <property type="match status" value="2"/>
</dbReference>
<dbReference type="InterPro" id="IPR027417">
    <property type="entry name" value="P-loop_NTPase"/>
</dbReference>
<sequence>MSARQLARIARLSARAANVYPSQPWTTCASPSASACCRHISSSATALQEPAEAAAPPATTSAPMPTDEVELAMEDLTPKEVVEMLDRYIVGQADAKRAVANALRNRWRRHRIPSPLKEEIVPKNILMIGPTGCGKTEIARRLAKLADAPFVKVEATKFTEVGFHGRDVDQIIRDLVDNAMVMTKQKLQRMLRAKIAEAIEQRIIDSLCGSNCQQVTKDAFRALYRDGQLDNRDITVEVPEAKNPGLTQLEGPGGMAVQEMFLRVDKMVNPKRSGQKRTMKVSEAKPIIEEAESDKLISPETVQREAMHAVQQDGIVFIDEIDKIVVNHETRYGADASSEGVQRDLLPIIEGSVVSTKYGNVSTDHILFICSGAFHSCKPSDMLAELQGRLPIRVELKGLTAGDFYRILTEPENNMIKQQQALLTTEGVDLNFTEDAIHEISRVAAEVNASIDNIGARRLHTVLERIVEEISFNAPERAKEASAAGADRVHYDISKDTVLERVGDLLKKQDLSRFVL</sequence>
<dbReference type="AlphaFoldDB" id="A0AAW1SV75"/>
<dbReference type="SUPFAM" id="SSF52540">
    <property type="entry name" value="P-loop containing nucleoside triphosphate hydrolases"/>
    <property type="match status" value="1"/>
</dbReference>
<dbReference type="Gene3D" id="1.10.8.60">
    <property type="match status" value="1"/>
</dbReference>
<keyword evidence="8" id="KW-1185">Reference proteome</keyword>
<dbReference type="SMART" id="SM00382">
    <property type="entry name" value="AAA"/>
    <property type="match status" value="1"/>
</dbReference>
<comment type="similarity">
    <text evidence="1">Belongs to the ClpX chaperone family. HslU subfamily.</text>
</comment>
<name>A0AAW1SV75_9CHLO</name>
<protein>
    <submittedName>
        <fullName evidence="7">Uncharacterized protein</fullName>
    </submittedName>
</protein>
<dbReference type="CDD" id="cd19498">
    <property type="entry name" value="RecA-like_HslU"/>
    <property type="match status" value="1"/>
</dbReference>
<feature type="domain" description="Clp ATPase C-terminal" evidence="6">
    <location>
        <begin position="399"/>
        <end position="498"/>
    </location>
</feature>
<evidence type="ECO:0000313" key="8">
    <source>
        <dbReference type="Proteomes" id="UP001485043"/>
    </source>
</evidence>
<reference evidence="7 8" key="1">
    <citation type="journal article" date="2024" name="Nat. Commun.">
        <title>Phylogenomics reveals the evolutionary origins of lichenization in chlorophyte algae.</title>
        <authorList>
            <person name="Puginier C."/>
            <person name="Libourel C."/>
            <person name="Otte J."/>
            <person name="Skaloud P."/>
            <person name="Haon M."/>
            <person name="Grisel S."/>
            <person name="Petersen M."/>
            <person name="Berrin J.G."/>
            <person name="Delaux P.M."/>
            <person name="Dal Grande F."/>
            <person name="Keller J."/>
        </authorList>
    </citation>
    <scope>NUCLEOTIDE SEQUENCE [LARGE SCALE GENOMIC DNA]</scope>
    <source>
        <strain evidence="7 8">SAG 2523</strain>
    </source>
</reference>
<dbReference type="InterPro" id="IPR003959">
    <property type="entry name" value="ATPase_AAA_core"/>
</dbReference>
<dbReference type="InterPro" id="IPR004491">
    <property type="entry name" value="HslU"/>
</dbReference>
<dbReference type="GO" id="GO:0009376">
    <property type="term" value="C:HslUV protease complex"/>
    <property type="evidence" value="ECO:0007669"/>
    <property type="project" value="InterPro"/>
</dbReference>
<evidence type="ECO:0000259" key="5">
    <source>
        <dbReference type="SMART" id="SM00382"/>
    </source>
</evidence>
<organism evidence="7 8">
    <name type="scientific">Apatococcus fuscideae</name>
    <dbReference type="NCBI Taxonomy" id="2026836"/>
    <lineage>
        <taxon>Eukaryota</taxon>
        <taxon>Viridiplantae</taxon>
        <taxon>Chlorophyta</taxon>
        <taxon>core chlorophytes</taxon>
        <taxon>Trebouxiophyceae</taxon>
        <taxon>Chlorellales</taxon>
        <taxon>Chlorellaceae</taxon>
        <taxon>Apatococcus</taxon>
    </lineage>
</organism>
<dbReference type="NCBIfam" id="TIGR00390">
    <property type="entry name" value="hslU"/>
    <property type="match status" value="1"/>
</dbReference>
<evidence type="ECO:0000256" key="3">
    <source>
        <dbReference type="ARBA" id="ARBA00022840"/>
    </source>
</evidence>
<dbReference type="NCBIfam" id="NF003544">
    <property type="entry name" value="PRK05201.1"/>
    <property type="match status" value="1"/>
</dbReference>
<dbReference type="PANTHER" id="PTHR48102">
    <property type="entry name" value="ATP-DEPENDENT CLP PROTEASE ATP-BINDING SUBUNIT CLPX-LIKE, MITOCHONDRIAL-RELATED"/>
    <property type="match status" value="1"/>
</dbReference>
<dbReference type="GO" id="GO:0016887">
    <property type="term" value="F:ATP hydrolysis activity"/>
    <property type="evidence" value="ECO:0007669"/>
    <property type="project" value="InterPro"/>
</dbReference>
<keyword evidence="2" id="KW-0547">Nucleotide-binding</keyword>
<dbReference type="FunFam" id="3.40.50.300:FF:000220">
    <property type="entry name" value="ATP-dependent protease ATPase subunit HslU"/>
    <property type="match status" value="1"/>
</dbReference>
<dbReference type="GO" id="GO:0051603">
    <property type="term" value="P:proteolysis involved in protein catabolic process"/>
    <property type="evidence" value="ECO:0007669"/>
    <property type="project" value="TreeGrafter"/>
</dbReference>
<dbReference type="GO" id="GO:0008233">
    <property type="term" value="F:peptidase activity"/>
    <property type="evidence" value="ECO:0007669"/>
    <property type="project" value="InterPro"/>
</dbReference>
<dbReference type="Proteomes" id="UP001485043">
    <property type="component" value="Unassembled WGS sequence"/>
</dbReference>
<comment type="caution">
    <text evidence="7">The sequence shown here is derived from an EMBL/GenBank/DDBJ whole genome shotgun (WGS) entry which is preliminary data.</text>
</comment>
<dbReference type="InterPro" id="IPR003593">
    <property type="entry name" value="AAA+_ATPase"/>
</dbReference>
<accession>A0AAW1SV75</accession>
<keyword evidence="4" id="KW-0143">Chaperone</keyword>
<proteinExistence type="inferred from homology"/>
<evidence type="ECO:0000256" key="4">
    <source>
        <dbReference type="ARBA" id="ARBA00023186"/>
    </source>
</evidence>
<keyword evidence="3" id="KW-0067">ATP-binding</keyword>
<dbReference type="EMBL" id="JALJOV010000799">
    <property type="protein sequence ID" value="KAK9861192.1"/>
    <property type="molecule type" value="Genomic_DNA"/>
</dbReference>
<dbReference type="InterPro" id="IPR019489">
    <property type="entry name" value="Clp_ATPase_C"/>
</dbReference>
<dbReference type="InterPro" id="IPR050052">
    <property type="entry name" value="ATP-dep_Clp_protease_ClpX"/>
</dbReference>
<dbReference type="Pfam" id="PF00004">
    <property type="entry name" value="AAA"/>
    <property type="match status" value="1"/>
</dbReference>
<evidence type="ECO:0000256" key="1">
    <source>
        <dbReference type="ARBA" id="ARBA00009771"/>
    </source>
</evidence>
<dbReference type="PANTHER" id="PTHR48102:SF3">
    <property type="entry name" value="ATP-DEPENDENT PROTEASE ATPASE SUBUNIT HSLU"/>
    <property type="match status" value="1"/>
</dbReference>
<feature type="domain" description="AAA+ ATPase" evidence="5">
    <location>
        <begin position="121"/>
        <end position="400"/>
    </location>
</feature>
<evidence type="ECO:0000256" key="2">
    <source>
        <dbReference type="ARBA" id="ARBA00022741"/>
    </source>
</evidence>
<evidence type="ECO:0000313" key="7">
    <source>
        <dbReference type="EMBL" id="KAK9861192.1"/>
    </source>
</evidence>
<evidence type="ECO:0000259" key="6">
    <source>
        <dbReference type="SMART" id="SM01086"/>
    </source>
</evidence>
<dbReference type="GO" id="GO:0005524">
    <property type="term" value="F:ATP binding"/>
    <property type="evidence" value="ECO:0007669"/>
    <property type="project" value="UniProtKB-KW"/>
</dbReference>